<reference evidence="11" key="1">
    <citation type="submission" date="2025-08" db="UniProtKB">
        <authorList>
            <consortium name="Ensembl"/>
        </authorList>
    </citation>
    <scope>IDENTIFICATION</scope>
</reference>
<dbReference type="InterPro" id="IPR013979">
    <property type="entry name" value="TIF_beta_prop-like"/>
</dbReference>
<feature type="region of interest" description="Disordered" evidence="9">
    <location>
        <begin position="312"/>
        <end position="361"/>
    </location>
</feature>
<dbReference type="AlphaFoldDB" id="A0A8C6SEB9"/>
<accession>A0A8C6SEB9</accession>
<dbReference type="Pfam" id="PF08662">
    <property type="entry name" value="eIF2A"/>
    <property type="match status" value="1"/>
</dbReference>
<comment type="similarity">
    <text evidence="2">Belongs to the WD repeat EIF2A family.</text>
</comment>
<evidence type="ECO:0000256" key="5">
    <source>
        <dbReference type="ARBA" id="ARBA00022574"/>
    </source>
</evidence>
<dbReference type="GO" id="GO:0000049">
    <property type="term" value="F:tRNA binding"/>
    <property type="evidence" value="ECO:0007669"/>
    <property type="project" value="TreeGrafter"/>
</dbReference>
<keyword evidence="12" id="KW-1185">Reference proteome</keyword>
<dbReference type="GO" id="GO:0043022">
    <property type="term" value="F:ribosome binding"/>
    <property type="evidence" value="ECO:0007669"/>
    <property type="project" value="TreeGrafter"/>
</dbReference>
<dbReference type="PANTHER" id="PTHR13227:SF0">
    <property type="entry name" value="EUKARYOTIC TRANSLATION INITIATION FACTOR 2A"/>
    <property type="match status" value="1"/>
</dbReference>
<evidence type="ECO:0000256" key="9">
    <source>
        <dbReference type="SAM" id="MobiDB-lite"/>
    </source>
</evidence>
<evidence type="ECO:0000256" key="1">
    <source>
        <dbReference type="ARBA" id="ARBA00003993"/>
    </source>
</evidence>
<dbReference type="PANTHER" id="PTHR13227">
    <property type="entry name" value="EUKARYOTIC TRANSLATION INITIATION FACTOR 2A"/>
    <property type="match status" value="1"/>
</dbReference>
<feature type="compositionally biased region" description="Basic residues" evidence="9">
    <location>
        <begin position="340"/>
        <end position="351"/>
    </location>
</feature>
<dbReference type="Ensembl" id="ENSNMLT00000006061.1">
    <property type="protein sequence ID" value="ENSNMLP00000005271.1"/>
    <property type="gene ID" value="ENSNMLG00000003852.1"/>
</dbReference>
<dbReference type="InterPro" id="IPR015943">
    <property type="entry name" value="WD40/YVTN_repeat-like_dom_sf"/>
</dbReference>
<evidence type="ECO:0000256" key="2">
    <source>
        <dbReference type="ARBA" id="ARBA00009573"/>
    </source>
</evidence>
<dbReference type="GO" id="GO:0006417">
    <property type="term" value="P:regulation of translation"/>
    <property type="evidence" value="ECO:0007669"/>
    <property type="project" value="UniProtKB-KW"/>
</dbReference>
<comment type="function">
    <text evidence="1">Functions in the early steps of protein synthesis of a small number of specific mRNAs. Acts by directing the binding of methionyl-tRNAi to 40S ribosomal subunits. In contrast to the eIF-2 complex, it binds methionyl-tRNAi to 40S subunits in a codon-dependent manner, whereas the eIF-2 complex binds methionyl-tRNAi to 40S subunits in a GTP-dependent manner.</text>
</comment>
<evidence type="ECO:0000256" key="4">
    <source>
        <dbReference type="ARBA" id="ARBA00022540"/>
    </source>
</evidence>
<keyword evidence="4" id="KW-0396">Initiation factor</keyword>
<keyword evidence="8" id="KW-0648">Protein biosynthesis</keyword>
<keyword evidence="5" id="KW-0853">WD repeat</keyword>
<evidence type="ECO:0000313" key="12">
    <source>
        <dbReference type="Proteomes" id="UP000694523"/>
    </source>
</evidence>
<dbReference type="GO" id="GO:0022627">
    <property type="term" value="C:cytosolic small ribosomal subunit"/>
    <property type="evidence" value="ECO:0007669"/>
    <property type="project" value="TreeGrafter"/>
</dbReference>
<keyword evidence="6" id="KW-0677">Repeat</keyword>
<feature type="compositionally biased region" description="Polar residues" evidence="9">
    <location>
        <begin position="325"/>
        <end position="339"/>
    </location>
</feature>
<evidence type="ECO:0000256" key="6">
    <source>
        <dbReference type="ARBA" id="ARBA00022737"/>
    </source>
</evidence>
<proteinExistence type="inferred from homology"/>
<evidence type="ECO:0000256" key="7">
    <source>
        <dbReference type="ARBA" id="ARBA00022845"/>
    </source>
</evidence>
<reference evidence="11" key="2">
    <citation type="submission" date="2025-09" db="UniProtKB">
        <authorList>
            <consortium name="Ensembl"/>
        </authorList>
    </citation>
    <scope>IDENTIFICATION</scope>
</reference>
<keyword evidence="7" id="KW-0810">Translation regulation</keyword>
<dbReference type="Gene3D" id="2.130.10.10">
    <property type="entry name" value="YVTN repeat-like/Quinoprotein amine dehydrogenase"/>
    <property type="match status" value="1"/>
</dbReference>
<evidence type="ECO:0000259" key="10">
    <source>
        <dbReference type="Pfam" id="PF08662"/>
    </source>
</evidence>
<dbReference type="GO" id="GO:0003743">
    <property type="term" value="F:translation initiation factor activity"/>
    <property type="evidence" value="ECO:0007669"/>
    <property type="project" value="UniProtKB-KW"/>
</dbReference>
<dbReference type="SUPFAM" id="SSF82171">
    <property type="entry name" value="DPP6 N-terminal domain-like"/>
    <property type="match status" value="1"/>
</dbReference>
<name>A0A8C6SEB9_9GOBI</name>
<dbReference type="Proteomes" id="UP000694523">
    <property type="component" value="Unplaced"/>
</dbReference>
<sequence>RVLTVLLEFSPQNNILATWQPYASMNFTITGEANLQLWEAQSGVLLKALFQKKVECPSWSEDESLAVRSVNNELHFYENNDFSQTILHFIRLFRLRPVPGAQPSKIAVYVPGTKGAPSFVRLYQYPSFFKSDKVFMHWNRKATAVLVTASTEVDKSGASYYGEQTLHFLGVNGETALVQLPKGGPIYDVSWSPSSSEFCVVYGFMPAKATVYNLHCDAVFDFGDRPAQLHRAILVLAGSGNCVDSMEVWDVKEIQTAHFAWAPDGEHVVTATCSPRLRVQVTVRHEVRWQDAPFGRYPERPITYQTTPTALGSTQHEEEPAQNMKPGSNDKNLSKTALKNQRKREAKKAAKQVRENCQNIT</sequence>
<evidence type="ECO:0000313" key="11">
    <source>
        <dbReference type="Ensembl" id="ENSNMLP00000005271.1"/>
    </source>
</evidence>
<evidence type="ECO:0000256" key="3">
    <source>
        <dbReference type="ARBA" id="ARBA00013819"/>
    </source>
</evidence>
<protein>
    <recommendedName>
        <fullName evidence="3">Eukaryotic translation initiation factor 2A</fullName>
    </recommendedName>
</protein>
<organism evidence="11 12">
    <name type="scientific">Neogobius melanostomus</name>
    <name type="common">round goby</name>
    <dbReference type="NCBI Taxonomy" id="47308"/>
    <lineage>
        <taxon>Eukaryota</taxon>
        <taxon>Metazoa</taxon>
        <taxon>Chordata</taxon>
        <taxon>Craniata</taxon>
        <taxon>Vertebrata</taxon>
        <taxon>Euteleostomi</taxon>
        <taxon>Actinopterygii</taxon>
        <taxon>Neopterygii</taxon>
        <taxon>Teleostei</taxon>
        <taxon>Neoteleostei</taxon>
        <taxon>Acanthomorphata</taxon>
        <taxon>Gobiaria</taxon>
        <taxon>Gobiiformes</taxon>
        <taxon>Gobioidei</taxon>
        <taxon>Gobiidae</taxon>
        <taxon>Benthophilinae</taxon>
        <taxon>Neogobiini</taxon>
        <taxon>Neogobius</taxon>
    </lineage>
</organism>
<feature type="domain" description="Translation initiation factor beta propellor-like" evidence="10">
    <location>
        <begin position="127"/>
        <end position="283"/>
    </location>
</feature>
<dbReference type="InterPro" id="IPR011387">
    <property type="entry name" value="TIF2A"/>
</dbReference>
<evidence type="ECO:0000256" key="8">
    <source>
        <dbReference type="ARBA" id="ARBA00022917"/>
    </source>
</evidence>
<dbReference type="GO" id="GO:0003729">
    <property type="term" value="F:mRNA binding"/>
    <property type="evidence" value="ECO:0007669"/>
    <property type="project" value="TreeGrafter"/>
</dbReference>